<evidence type="ECO:0000313" key="4">
    <source>
        <dbReference type="Proteomes" id="UP000070457"/>
    </source>
</evidence>
<dbReference type="AlphaFoldDB" id="A0A136LW33"/>
<dbReference type="EMBL" id="JYNZ01000006">
    <property type="protein sequence ID" value="KXK25856.1"/>
    <property type="molecule type" value="Genomic_DNA"/>
</dbReference>
<dbReference type="InterPro" id="IPR002102">
    <property type="entry name" value="Cohesin_dom"/>
</dbReference>
<keyword evidence="1" id="KW-1133">Transmembrane helix</keyword>
<sequence length="243" mass="25220">MDLFPAVQAQGLDDVAVPTIPFNPPGGTGSPTPTAVSGPSISLSTDQFGIATGQTIEVDIVIDTRGQEVQEFNVQITYNPQLLEVVDAEPGTPNTQISYLDTFFIAETNQASTASGIINLKGASDQGAASISGRSVATIEFRAVQEGLGQVEIIKNNSSLVSSNNTDILQSVNSVSITVSDSTGTVTPLPTGGGGTLFPTQLPKNDLASDLGGGAGLFLGALFISFGILLIRKIAYARRNRIH</sequence>
<dbReference type="InterPro" id="IPR008965">
    <property type="entry name" value="CBM2/CBM3_carb-bd_dom_sf"/>
</dbReference>
<dbReference type="Proteomes" id="UP000070457">
    <property type="component" value="Unassembled WGS sequence"/>
</dbReference>
<feature type="domain" description="Cohesin" evidence="2">
    <location>
        <begin position="51"/>
        <end position="179"/>
    </location>
</feature>
<organism evidence="3 4">
    <name type="scientific">candidate division WS6 bacterium OLB20</name>
    <dbReference type="NCBI Taxonomy" id="1617426"/>
    <lineage>
        <taxon>Bacteria</taxon>
        <taxon>Candidatus Dojkabacteria</taxon>
    </lineage>
</organism>
<evidence type="ECO:0000256" key="1">
    <source>
        <dbReference type="SAM" id="Phobius"/>
    </source>
</evidence>
<name>A0A136LW33_9BACT</name>
<keyword evidence="1" id="KW-0812">Transmembrane</keyword>
<dbReference type="STRING" id="1617426.TR69_WS6001001462"/>
<dbReference type="Gene3D" id="2.60.40.680">
    <property type="match status" value="1"/>
</dbReference>
<reference evidence="3 4" key="1">
    <citation type="submission" date="2015-02" db="EMBL/GenBank/DDBJ databases">
        <title>Improved understanding of the partial-nitritation anammox process through 23 genomes representing the majority of the microbial community.</title>
        <authorList>
            <person name="Speth D.R."/>
            <person name="In T Zandt M."/>
            <person name="Guerrero Cruz S."/>
            <person name="Jetten M.S."/>
            <person name="Dutilh B.E."/>
        </authorList>
    </citation>
    <scope>NUCLEOTIDE SEQUENCE [LARGE SCALE GENOMIC DNA]</scope>
    <source>
        <strain evidence="3">OLB20</strain>
    </source>
</reference>
<dbReference type="Pfam" id="PF00963">
    <property type="entry name" value="Cohesin"/>
    <property type="match status" value="1"/>
</dbReference>
<comment type="caution">
    <text evidence="3">The sequence shown here is derived from an EMBL/GenBank/DDBJ whole genome shotgun (WGS) entry which is preliminary data.</text>
</comment>
<protein>
    <submittedName>
        <fullName evidence="3">Cohesin domain protein</fullName>
    </submittedName>
</protein>
<evidence type="ECO:0000313" key="3">
    <source>
        <dbReference type="EMBL" id="KXK25856.1"/>
    </source>
</evidence>
<dbReference type="GO" id="GO:0000272">
    <property type="term" value="P:polysaccharide catabolic process"/>
    <property type="evidence" value="ECO:0007669"/>
    <property type="project" value="InterPro"/>
</dbReference>
<keyword evidence="1" id="KW-0472">Membrane</keyword>
<proteinExistence type="predicted"/>
<accession>A0A136LW33</accession>
<feature type="transmembrane region" description="Helical" evidence="1">
    <location>
        <begin position="211"/>
        <end position="231"/>
    </location>
</feature>
<evidence type="ECO:0000259" key="2">
    <source>
        <dbReference type="Pfam" id="PF00963"/>
    </source>
</evidence>
<gene>
    <name evidence="3" type="ORF">TR69_WS6001001462</name>
</gene>
<dbReference type="GO" id="GO:0030246">
    <property type="term" value="F:carbohydrate binding"/>
    <property type="evidence" value="ECO:0007669"/>
    <property type="project" value="InterPro"/>
</dbReference>
<dbReference type="CDD" id="cd08547">
    <property type="entry name" value="Type_II_cohesin"/>
    <property type="match status" value="1"/>
</dbReference>
<dbReference type="SUPFAM" id="SSF49384">
    <property type="entry name" value="Carbohydrate-binding domain"/>
    <property type="match status" value="1"/>
</dbReference>